<dbReference type="Proteomes" id="UP001497382">
    <property type="component" value="Unassembled WGS sequence"/>
</dbReference>
<evidence type="ECO:0000256" key="7">
    <source>
        <dbReference type="SAM" id="MobiDB-lite"/>
    </source>
</evidence>
<keyword evidence="5" id="KW-0175">Coiled coil</keyword>
<evidence type="ECO:0000313" key="9">
    <source>
        <dbReference type="EMBL" id="CAL1272607.1"/>
    </source>
</evidence>
<comment type="similarity">
    <text evidence="1">Belongs to the ZC2HC1 family.</text>
</comment>
<feature type="compositionally biased region" description="Low complexity" evidence="7">
    <location>
        <begin position="307"/>
        <end position="330"/>
    </location>
</feature>
<evidence type="ECO:0000313" key="10">
    <source>
        <dbReference type="Proteomes" id="UP001497382"/>
    </source>
</evidence>
<dbReference type="EMBL" id="CAXIEN010000062">
    <property type="protein sequence ID" value="CAL1272607.1"/>
    <property type="molecule type" value="Genomic_DNA"/>
</dbReference>
<evidence type="ECO:0000259" key="8">
    <source>
        <dbReference type="PROSITE" id="PS52027"/>
    </source>
</evidence>
<keyword evidence="2" id="KW-0479">Metal-binding</keyword>
<feature type="region of interest" description="Disordered" evidence="7">
    <location>
        <begin position="487"/>
        <end position="511"/>
    </location>
</feature>
<feature type="domain" description="C2HC/C3H-type" evidence="8">
    <location>
        <begin position="365"/>
        <end position="394"/>
    </location>
</feature>
<dbReference type="Gene3D" id="3.30.160.60">
    <property type="entry name" value="Classic Zinc Finger"/>
    <property type="match status" value="2"/>
</dbReference>
<feature type="compositionally biased region" description="Low complexity" evidence="7">
    <location>
        <begin position="92"/>
        <end position="115"/>
    </location>
</feature>
<organism evidence="9 10">
    <name type="scientific">Larinioides sclopetarius</name>
    <dbReference type="NCBI Taxonomy" id="280406"/>
    <lineage>
        <taxon>Eukaryota</taxon>
        <taxon>Metazoa</taxon>
        <taxon>Ecdysozoa</taxon>
        <taxon>Arthropoda</taxon>
        <taxon>Chelicerata</taxon>
        <taxon>Arachnida</taxon>
        <taxon>Araneae</taxon>
        <taxon>Araneomorphae</taxon>
        <taxon>Entelegynae</taxon>
        <taxon>Araneoidea</taxon>
        <taxon>Araneidae</taxon>
        <taxon>Larinioides</taxon>
    </lineage>
</organism>
<dbReference type="Pfam" id="PF13913">
    <property type="entry name" value="zf-C2HC_2"/>
    <property type="match status" value="2"/>
</dbReference>
<keyword evidence="3 6" id="KW-0863">Zinc-finger</keyword>
<protein>
    <recommendedName>
        <fullName evidence="8">C2HC/C3H-type domain-containing protein</fullName>
    </recommendedName>
</protein>
<feature type="region of interest" description="Disordered" evidence="7">
    <location>
        <begin position="46"/>
        <end position="118"/>
    </location>
</feature>
<name>A0AAV1ZLD0_9ARAC</name>
<dbReference type="PROSITE" id="PS52027">
    <property type="entry name" value="ZF_C2HC_C3H"/>
    <property type="match status" value="2"/>
</dbReference>
<dbReference type="InterPro" id="IPR026104">
    <property type="entry name" value="ZNF_C2HC_dom_1C"/>
</dbReference>
<dbReference type="PANTHER" id="PTHR14649:SF1">
    <property type="entry name" value="ZINC FINGER C2HC DOMAIN-CONTAINING PROTEIN 1C"/>
    <property type="match status" value="1"/>
</dbReference>
<evidence type="ECO:0000256" key="2">
    <source>
        <dbReference type="ARBA" id="ARBA00022723"/>
    </source>
</evidence>
<evidence type="ECO:0000256" key="4">
    <source>
        <dbReference type="ARBA" id="ARBA00022833"/>
    </source>
</evidence>
<dbReference type="AlphaFoldDB" id="A0AAV1ZLD0"/>
<feature type="domain" description="C2HC/C3H-type" evidence="8">
    <location>
        <begin position="472"/>
        <end position="501"/>
    </location>
</feature>
<evidence type="ECO:0000256" key="3">
    <source>
        <dbReference type="ARBA" id="ARBA00022771"/>
    </source>
</evidence>
<keyword evidence="10" id="KW-1185">Reference proteome</keyword>
<feature type="compositionally biased region" description="Basic and acidic residues" evidence="7">
    <location>
        <begin position="252"/>
        <end position="284"/>
    </location>
</feature>
<sequence>MPSKLEQMQLQFRQRLKEERMIKIHTDSQQKALSKVQKYDAVHTSTVQSTVTVPKPQPAIVPPQSHHSPIKKGSPGVDRSRPLPPISKEPRNTSSSRSSPTENVSRISMISNSRSRSVDLEQRYASSRALQNGSVKMPVNNDLNNSVNLYSESECQFETSPPRIGLSKPVHVDPQPVCQSEASPAINGFSKQVHVDPQPVCQPEVSPPRNGLSKSVNLDSKPVCQPEPSPPRNGLNKPANSEPKTSYQRATTPEKKLNQDAKSRLKQAELQRLKANTKAREESSSRNGFTGAISKSSTDSSTRRTTRPSNPAAAAPSRARPRAQPAAATPMRKPAASPSKANSRAAAPSTNSNKNSAPRKPPGPGQEQCTVCGRNFNQDRIEKHRSICKKVATKKVKVFDATKMRVKGTEAEQFVKKGLPKSDPKPAKKADWRKKHNEFIETIRQAKMVQQHLAKGGKVSDLPPPPPSDTSDYVPCPHCGRKFSEGAAERHIPKCKNISSNKKNPVPTRRR</sequence>
<dbReference type="InterPro" id="IPR049899">
    <property type="entry name" value="Znf_C2HC_C3H"/>
</dbReference>
<feature type="region of interest" description="Disordered" evidence="7">
    <location>
        <begin position="197"/>
        <end position="371"/>
    </location>
</feature>
<reference evidence="9 10" key="1">
    <citation type="submission" date="2024-04" db="EMBL/GenBank/DDBJ databases">
        <authorList>
            <person name="Rising A."/>
            <person name="Reimegard J."/>
            <person name="Sonavane S."/>
            <person name="Akerstrom W."/>
            <person name="Nylinder S."/>
            <person name="Hedman E."/>
            <person name="Kallberg Y."/>
        </authorList>
    </citation>
    <scope>NUCLEOTIDE SEQUENCE [LARGE SCALE GENOMIC DNA]</scope>
</reference>
<accession>A0AAV1ZLD0</accession>
<dbReference type="GO" id="GO:0008270">
    <property type="term" value="F:zinc ion binding"/>
    <property type="evidence" value="ECO:0007669"/>
    <property type="project" value="UniProtKB-KW"/>
</dbReference>
<dbReference type="PANTHER" id="PTHR14649">
    <property type="entry name" value="ZINC FINGER C2HC DOMAIN-CONTAINING PROTEIN 1C"/>
    <property type="match status" value="1"/>
</dbReference>
<feature type="region of interest" description="Disordered" evidence="7">
    <location>
        <begin position="450"/>
        <end position="475"/>
    </location>
</feature>
<evidence type="ECO:0000256" key="6">
    <source>
        <dbReference type="PROSITE-ProRule" id="PRU01371"/>
    </source>
</evidence>
<feature type="compositionally biased region" description="Polar residues" evidence="7">
    <location>
        <begin position="238"/>
        <end position="251"/>
    </location>
</feature>
<gene>
    <name evidence="9" type="ORF">LARSCL_LOCUS6486</name>
</gene>
<keyword evidence="4" id="KW-0862">Zinc</keyword>
<comment type="caution">
    <text evidence="9">The sequence shown here is derived from an EMBL/GenBank/DDBJ whole genome shotgun (WGS) entry which is preliminary data.</text>
</comment>
<evidence type="ECO:0000256" key="1">
    <source>
        <dbReference type="ARBA" id="ARBA00010843"/>
    </source>
</evidence>
<evidence type="ECO:0000256" key="5">
    <source>
        <dbReference type="ARBA" id="ARBA00023054"/>
    </source>
</evidence>
<proteinExistence type="inferred from homology"/>